<evidence type="ECO:0000313" key="4">
    <source>
        <dbReference type="Proteomes" id="UP000321393"/>
    </source>
</evidence>
<dbReference type="Proteomes" id="UP000321947">
    <property type="component" value="Unassembled WGS sequence"/>
</dbReference>
<evidence type="ECO:0000313" key="5">
    <source>
        <dbReference type="Proteomes" id="UP000321947"/>
    </source>
</evidence>
<evidence type="ECO:0000313" key="2">
    <source>
        <dbReference type="EMBL" id="KAA0067517.1"/>
    </source>
</evidence>
<dbReference type="EMBL" id="SSTD01005046">
    <property type="protein sequence ID" value="TYK22428.1"/>
    <property type="molecule type" value="Genomic_DNA"/>
</dbReference>
<dbReference type="EMBL" id="SSTE01000540">
    <property type="protein sequence ID" value="KAA0067517.1"/>
    <property type="molecule type" value="Genomic_DNA"/>
</dbReference>
<reference evidence="4 5" key="1">
    <citation type="submission" date="2019-08" db="EMBL/GenBank/DDBJ databases">
        <title>Draft genome sequences of two oriental melons (Cucumis melo L. var makuwa).</title>
        <authorList>
            <person name="Kwon S.-Y."/>
        </authorList>
    </citation>
    <scope>NUCLEOTIDE SEQUENCE [LARGE SCALE GENOMIC DNA]</scope>
    <source>
        <strain evidence="5">cv. Chang Bougi</strain>
        <strain evidence="4">cv. SW 3</strain>
        <tissue evidence="3">Leaf</tissue>
    </source>
</reference>
<protein>
    <submittedName>
        <fullName evidence="3">Peptidase aspartic, catalytic</fullName>
    </submittedName>
</protein>
<dbReference type="Pfam" id="PF13976">
    <property type="entry name" value="gag_pre-integrs"/>
    <property type="match status" value="1"/>
</dbReference>
<dbReference type="OrthoDB" id="2014122at2759"/>
<dbReference type="AlphaFoldDB" id="A0A5D3DG46"/>
<organism evidence="3 5">
    <name type="scientific">Cucumis melo var. makuwa</name>
    <name type="common">Oriental melon</name>
    <dbReference type="NCBI Taxonomy" id="1194695"/>
    <lineage>
        <taxon>Eukaryota</taxon>
        <taxon>Viridiplantae</taxon>
        <taxon>Streptophyta</taxon>
        <taxon>Embryophyta</taxon>
        <taxon>Tracheophyta</taxon>
        <taxon>Spermatophyta</taxon>
        <taxon>Magnoliopsida</taxon>
        <taxon>eudicotyledons</taxon>
        <taxon>Gunneridae</taxon>
        <taxon>Pentapetalae</taxon>
        <taxon>rosids</taxon>
        <taxon>fabids</taxon>
        <taxon>Cucurbitales</taxon>
        <taxon>Cucurbitaceae</taxon>
        <taxon>Benincaseae</taxon>
        <taxon>Cucumis</taxon>
    </lineage>
</organism>
<comment type="caution">
    <text evidence="3">The sequence shown here is derived from an EMBL/GenBank/DDBJ whole genome shotgun (WGS) entry which is preliminary data.</text>
</comment>
<proteinExistence type="predicted"/>
<evidence type="ECO:0000313" key="3">
    <source>
        <dbReference type="EMBL" id="TYK22428.1"/>
    </source>
</evidence>
<dbReference type="InterPro" id="IPR025724">
    <property type="entry name" value="GAG-pre-integrase_dom"/>
</dbReference>
<gene>
    <name evidence="3" type="ORF">E5676_scaffold530G00230</name>
    <name evidence="2" type="ORF">E6C27_scaffold50G00370</name>
</gene>
<feature type="domain" description="GAG-pre-integrase" evidence="1">
    <location>
        <begin position="15"/>
        <end position="75"/>
    </location>
</feature>
<dbReference type="Proteomes" id="UP000321393">
    <property type="component" value="Unassembled WGS sequence"/>
</dbReference>
<accession>A0A5D3DG46</accession>
<sequence length="170" mass="19364">MHGCRQADNFYHWISNNFDVCHSIKEDQIWSWHRKLRQVSLRFIDKAVQNEAIIGILNIDSKGKFFCGDCQVGKQIKASHKKITTRSRTTVTLNELWKGRKPNVKYFHVFAYKRTDGDDELAHKVTMVPEIAAVAASIADTSVNSFKDGLKSTQKEVTAEESELIPSSHV</sequence>
<name>A0A5D3DG46_CUCMM</name>
<evidence type="ECO:0000259" key="1">
    <source>
        <dbReference type="Pfam" id="PF13976"/>
    </source>
</evidence>